<dbReference type="InterPro" id="IPR036390">
    <property type="entry name" value="WH_DNA-bd_sf"/>
</dbReference>
<dbReference type="InterPro" id="IPR014757">
    <property type="entry name" value="Tscrpt_reg_IclR_C"/>
</dbReference>
<feature type="domain" description="HTH iclR-type" evidence="4">
    <location>
        <begin position="1"/>
        <end position="60"/>
    </location>
</feature>
<accession>A0ABS9LBQ1</accession>
<dbReference type="Gene3D" id="1.10.10.10">
    <property type="entry name" value="Winged helix-like DNA-binding domain superfamily/Winged helix DNA-binding domain"/>
    <property type="match status" value="1"/>
</dbReference>
<dbReference type="Gene3D" id="3.30.450.40">
    <property type="match status" value="1"/>
</dbReference>
<dbReference type="PANTHER" id="PTHR30136:SF24">
    <property type="entry name" value="HTH-TYPE TRANSCRIPTIONAL REPRESSOR ALLR"/>
    <property type="match status" value="1"/>
</dbReference>
<name>A0ABS9LBQ1_9MICC</name>
<evidence type="ECO:0000256" key="2">
    <source>
        <dbReference type="ARBA" id="ARBA00023125"/>
    </source>
</evidence>
<evidence type="ECO:0000256" key="3">
    <source>
        <dbReference type="ARBA" id="ARBA00023163"/>
    </source>
</evidence>
<evidence type="ECO:0000256" key="1">
    <source>
        <dbReference type="ARBA" id="ARBA00023015"/>
    </source>
</evidence>
<dbReference type="Pfam" id="PF01614">
    <property type="entry name" value="IclR_C"/>
    <property type="match status" value="1"/>
</dbReference>
<evidence type="ECO:0000313" key="6">
    <source>
        <dbReference type="EMBL" id="MCG2624114.1"/>
    </source>
</evidence>
<feature type="domain" description="IclR-ED" evidence="5">
    <location>
        <begin position="61"/>
        <end position="242"/>
    </location>
</feature>
<dbReference type="SUPFAM" id="SSF46785">
    <property type="entry name" value="Winged helix' DNA-binding domain"/>
    <property type="match status" value="1"/>
</dbReference>
<dbReference type="PANTHER" id="PTHR30136">
    <property type="entry name" value="HELIX-TURN-HELIX TRANSCRIPTIONAL REGULATOR, ICLR FAMILY"/>
    <property type="match status" value="1"/>
</dbReference>
<keyword evidence="3" id="KW-0804">Transcription</keyword>
<dbReference type="Pfam" id="PF09339">
    <property type="entry name" value="HTH_IclR"/>
    <property type="match status" value="1"/>
</dbReference>
<evidence type="ECO:0000259" key="5">
    <source>
        <dbReference type="PROSITE" id="PS51078"/>
    </source>
</evidence>
<gene>
    <name evidence="6" type="ORF">LVY72_19690</name>
</gene>
<sequence length="265" mass="29385">MIERVMRILEVFDSGETALTASEIARRTKLPVATAYRIVGDLVASRVLEREPDRRVRIGLRLWELATRASSAVSLRDIALPYMEDLHSVVRQHTQLSVLDRHDVLYLERLTSRHATAVNATTVGSRLPALQCAPGIVLAAYAPPAVRDELLTWGKLTAFNKQTVMDRDELRKIVAEARRVGHAVVPGWIHDDVTGIAVPILAADGGAIAALSIAIERGGDDELTYMHALQTTARSISRAMHVENLVTDRRLNLLRQQIRRATARD</sequence>
<organism evidence="6 7">
    <name type="scientific">Arthrobacter hankyongi</name>
    <dbReference type="NCBI Taxonomy" id="2904801"/>
    <lineage>
        <taxon>Bacteria</taxon>
        <taxon>Bacillati</taxon>
        <taxon>Actinomycetota</taxon>
        <taxon>Actinomycetes</taxon>
        <taxon>Micrococcales</taxon>
        <taxon>Micrococcaceae</taxon>
        <taxon>Arthrobacter</taxon>
    </lineage>
</organism>
<dbReference type="RefSeq" id="WP_237825597.1">
    <property type="nucleotide sequence ID" value="NZ_JAKLTQ010000020.1"/>
</dbReference>
<dbReference type="SUPFAM" id="SSF55781">
    <property type="entry name" value="GAF domain-like"/>
    <property type="match status" value="1"/>
</dbReference>
<dbReference type="Proteomes" id="UP001165368">
    <property type="component" value="Unassembled WGS sequence"/>
</dbReference>
<protein>
    <submittedName>
        <fullName evidence="6">IclR family transcriptional regulator</fullName>
    </submittedName>
</protein>
<keyword evidence="7" id="KW-1185">Reference proteome</keyword>
<keyword evidence="1" id="KW-0805">Transcription regulation</keyword>
<keyword evidence="2" id="KW-0238">DNA-binding</keyword>
<dbReference type="InterPro" id="IPR050707">
    <property type="entry name" value="HTH_MetabolicPath_Reg"/>
</dbReference>
<dbReference type="InterPro" id="IPR029016">
    <property type="entry name" value="GAF-like_dom_sf"/>
</dbReference>
<dbReference type="InterPro" id="IPR036388">
    <property type="entry name" value="WH-like_DNA-bd_sf"/>
</dbReference>
<proteinExistence type="predicted"/>
<dbReference type="SMART" id="SM00346">
    <property type="entry name" value="HTH_ICLR"/>
    <property type="match status" value="1"/>
</dbReference>
<dbReference type="EMBL" id="JAKLTQ010000020">
    <property type="protein sequence ID" value="MCG2624114.1"/>
    <property type="molecule type" value="Genomic_DNA"/>
</dbReference>
<dbReference type="InterPro" id="IPR005471">
    <property type="entry name" value="Tscrpt_reg_IclR_N"/>
</dbReference>
<evidence type="ECO:0000259" key="4">
    <source>
        <dbReference type="PROSITE" id="PS51077"/>
    </source>
</evidence>
<dbReference type="PROSITE" id="PS51077">
    <property type="entry name" value="HTH_ICLR"/>
    <property type="match status" value="1"/>
</dbReference>
<evidence type="ECO:0000313" key="7">
    <source>
        <dbReference type="Proteomes" id="UP001165368"/>
    </source>
</evidence>
<reference evidence="6" key="1">
    <citation type="submission" date="2022-01" db="EMBL/GenBank/DDBJ databases">
        <authorList>
            <person name="Jo J.-H."/>
            <person name="Im W.-T."/>
        </authorList>
    </citation>
    <scope>NUCLEOTIDE SEQUENCE</scope>
    <source>
        <strain evidence="6">I2-34</strain>
    </source>
</reference>
<comment type="caution">
    <text evidence="6">The sequence shown here is derived from an EMBL/GenBank/DDBJ whole genome shotgun (WGS) entry which is preliminary data.</text>
</comment>
<dbReference type="PROSITE" id="PS51078">
    <property type="entry name" value="ICLR_ED"/>
    <property type="match status" value="1"/>
</dbReference>